<evidence type="ECO:0000259" key="1">
    <source>
        <dbReference type="Pfam" id="PF01979"/>
    </source>
</evidence>
<gene>
    <name evidence="2" type="ORF">EEX84_07330</name>
</gene>
<dbReference type="Gene3D" id="2.30.40.10">
    <property type="entry name" value="Urease, subunit C, domain 1"/>
    <property type="match status" value="1"/>
</dbReference>
<feature type="domain" description="Amidohydrolase-related" evidence="1">
    <location>
        <begin position="54"/>
        <end position="389"/>
    </location>
</feature>
<dbReference type="RefSeq" id="WP_123164966.1">
    <property type="nucleotide sequence ID" value="NZ_RIAX01000004.1"/>
</dbReference>
<sequence length="401" mass="42506">MKCKLTNIRIITNGEQDVIESGEVLFDKQGILDVGQTVETGEEQVTEFDGTGLTVLPSMIDSHVHLGMDASPDPFAKMKEEEAADIAFRAVKQGQEFLAAGITAVRNLGTRYNADINYRNAVEEGTITGPRVFAAGRPIVMTGGHGHVMAIEADGCEEVTKAARAQLKAGADVLKMMATGGVLTKGTDPGAVQLSEEEMRCICQEAEHVSKTTAAHTIGTEGIKNAIRAGVTTIEHAYMLDTEAVELMIEKGTFLVPTLIAPRLILDQPGSVPEYMISKVQKIIDDHSVSFQMALEAGVPIAAGTDAGTPFNVPGLLADELALMVSNGMSEKEAIRSATIMAAKAVRADGLIGSIEKGKAADLLVVEGNPLDDIGALKNPSFVFIGGKLFYEANKNPALQK</sequence>
<keyword evidence="3" id="KW-1185">Reference proteome</keyword>
<evidence type="ECO:0000313" key="2">
    <source>
        <dbReference type="EMBL" id="RNF39771.1"/>
    </source>
</evidence>
<dbReference type="InterPro" id="IPR051781">
    <property type="entry name" value="Metallo-dep_Hydrolase"/>
</dbReference>
<dbReference type="InterPro" id="IPR011059">
    <property type="entry name" value="Metal-dep_hydrolase_composite"/>
</dbReference>
<dbReference type="AlphaFoldDB" id="A0A3M8P8L9"/>
<dbReference type="InterPro" id="IPR006680">
    <property type="entry name" value="Amidohydro-rel"/>
</dbReference>
<dbReference type="SUPFAM" id="SSF51556">
    <property type="entry name" value="Metallo-dependent hydrolases"/>
    <property type="match status" value="1"/>
</dbReference>
<dbReference type="EMBL" id="RIAX01000004">
    <property type="protein sequence ID" value="RNF39771.1"/>
    <property type="molecule type" value="Genomic_DNA"/>
</dbReference>
<dbReference type="InterPro" id="IPR057744">
    <property type="entry name" value="OTAase-like"/>
</dbReference>
<accession>A0A3M8P8L9</accession>
<proteinExistence type="predicted"/>
<dbReference type="SUPFAM" id="SSF51338">
    <property type="entry name" value="Composite domain of metallo-dependent hydrolases"/>
    <property type="match status" value="1"/>
</dbReference>
<keyword evidence="2" id="KW-0378">Hydrolase</keyword>
<dbReference type="Proteomes" id="UP000275473">
    <property type="component" value="Unassembled WGS sequence"/>
</dbReference>
<dbReference type="PANTHER" id="PTHR43135">
    <property type="entry name" value="ALPHA-D-RIBOSE 1-METHYLPHOSPHONATE 5-TRIPHOSPHATE DIPHOSPHATASE"/>
    <property type="match status" value="1"/>
</dbReference>
<dbReference type="GO" id="GO:0016810">
    <property type="term" value="F:hydrolase activity, acting on carbon-nitrogen (but not peptide) bonds"/>
    <property type="evidence" value="ECO:0007669"/>
    <property type="project" value="InterPro"/>
</dbReference>
<dbReference type="Gene3D" id="3.20.20.140">
    <property type="entry name" value="Metal-dependent hydrolases"/>
    <property type="match status" value="1"/>
</dbReference>
<evidence type="ECO:0000313" key="3">
    <source>
        <dbReference type="Proteomes" id="UP000275473"/>
    </source>
</evidence>
<dbReference type="PANTHER" id="PTHR43135:SF3">
    <property type="entry name" value="ALPHA-D-RIBOSE 1-METHYLPHOSPHONATE 5-TRIPHOSPHATE DIPHOSPHATASE"/>
    <property type="match status" value="1"/>
</dbReference>
<comment type="caution">
    <text evidence="2">The sequence shown here is derived from an EMBL/GenBank/DDBJ whole genome shotgun (WGS) entry which is preliminary data.</text>
</comment>
<dbReference type="Pfam" id="PF01979">
    <property type="entry name" value="Amidohydro_1"/>
    <property type="match status" value="1"/>
</dbReference>
<organism evidence="2 3">
    <name type="scientific">Planococcus salinus</name>
    <dbReference type="NCBI Taxonomy" id="1848460"/>
    <lineage>
        <taxon>Bacteria</taxon>
        <taxon>Bacillati</taxon>
        <taxon>Bacillota</taxon>
        <taxon>Bacilli</taxon>
        <taxon>Bacillales</taxon>
        <taxon>Caryophanaceae</taxon>
        <taxon>Planococcus</taxon>
    </lineage>
</organism>
<dbReference type="InterPro" id="IPR032466">
    <property type="entry name" value="Metal_Hydrolase"/>
</dbReference>
<protein>
    <submittedName>
        <fullName evidence="2">Amidohydrolase family protein</fullName>
    </submittedName>
</protein>
<dbReference type="CDD" id="cd01299">
    <property type="entry name" value="Met_dep_hydrolase_A"/>
    <property type="match status" value="1"/>
</dbReference>
<reference evidence="2 3" key="1">
    <citation type="journal article" date="2018" name="Int. J. Syst. Evol. Microbiol.">
        <title>Planococcus salinus sp. nov., a moderately halophilic bacterium isolated from a saline-alkali soil.</title>
        <authorList>
            <person name="Gan L."/>
        </authorList>
    </citation>
    <scope>NUCLEOTIDE SEQUENCE [LARGE SCALE GENOMIC DNA]</scope>
    <source>
        <strain evidence="2 3">LCB217</strain>
    </source>
</reference>
<name>A0A3M8P8L9_9BACL</name>
<dbReference type="OrthoDB" id="9797498at2"/>